<proteinExistence type="inferred from homology"/>
<dbReference type="SMART" id="SM00645">
    <property type="entry name" value="Pept_C1"/>
    <property type="match status" value="1"/>
</dbReference>
<gene>
    <name evidence="3" type="ORF">TELCIR_14223</name>
</gene>
<reference evidence="3 4" key="1">
    <citation type="submission" date="2015-09" db="EMBL/GenBank/DDBJ databases">
        <title>Draft genome of the parasitic nematode Teladorsagia circumcincta isolate WARC Sus (inbred).</title>
        <authorList>
            <person name="Mitreva M."/>
        </authorList>
    </citation>
    <scope>NUCLEOTIDE SEQUENCE [LARGE SCALE GENOMIC DNA]</scope>
    <source>
        <strain evidence="3 4">S</strain>
    </source>
</reference>
<evidence type="ECO:0000256" key="1">
    <source>
        <dbReference type="ARBA" id="ARBA00008455"/>
    </source>
</evidence>
<dbReference type="OrthoDB" id="387093at2759"/>
<dbReference type="SUPFAM" id="SSF54001">
    <property type="entry name" value="Cysteine proteinases"/>
    <property type="match status" value="1"/>
</dbReference>
<dbReference type="Gene3D" id="3.90.70.10">
    <property type="entry name" value="Cysteine proteinases"/>
    <property type="match status" value="1"/>
</dbReference>
<dbReference type="Proteomes" id="UP000230423">
    <property type="component" value="Unassembled WGS sequence"/>
</dbReference>
<dbReference type="PANTHER" id="PTHR12411">
    <property type="entry name" value="CYSTEINE PROTEASE FAMILY C1-RELATED"/>
    <property type="match status" value="1"/>
</dbReference>
<dbReference type="GO" id="GO:0008234">
    <property type="term" value="F:cysteine-type peptidase activity"/>
    <property type="evidence" value="ECO:0007669"/>
    <property type="project" value="InterPro"/>
</dbReference>
<protein>
    <submittedName>
        <fullName evidence="3">Papain family cysteine protease</fullName>
    </submittedName>
</protein>
<comment type="similarity">
    <text evidence="1">Belongs to the peptidase C1 family.</text>
</comment>
<feature type="domain" description="Peptidase C1A papain C-terminal" evidence="2">
    <location>
        <begin position="119"/>
        <end position="318"/>
    </location>
</feature>
<keyword evidence="4" id="KW-1185">Reference proteome</keyword>
<evidence type="ECO:0000313" key="4">
    <source>
        <dbReference type="Proteomes" id="UP000230423"/>
    </source>
</evidence>
<dbReference type="InterPro" id="IPR038765">
    <property type="entry name" value="Papain-like_cys_pep_sf"/>
</dbReference>
<keyword evidence="3" id="KW-0645">Protease</keyword>
<dbReference type="CDD" id="cd02248">
    <property type="entry name" value="Peptidase_C1A"/>
    <property type="match status" value="1"/>
</dbReference>
<sequence length="355" mass="40300">MSCGLPLSKVREKRCEVRTRAEEITEHRIKEAVNSYSNASHSEEPYTKKDLPESGANLEIIRTAQENDKGTAIYGINQFADLSPEEFKKTHLPHTWKQPDHPNRIVDLAAEGVDPKEPLPESFDWREHGAVTKVKTEGHCAACWAFSVTGNIEGQWFLAKKKLVSLSAQQLLDCDVVDEGCNGGFPLDAYKEIVRMGGLESEDKYPYEAKAEQCRLVPSDGAWGERLSHKQIPHVSCCPIIVAQSSITDRRSIQQHYLQQHCRMFVWFLFLISPSFVASVKQKHSGEAKPLTDPHTDLIDDITHGKVYRNESEALNRFRVFKRNLEVHNENFAQKIISLLLITSFSRHLQFSGFV</sequence>
<dbReference type="InterPro" id="IPR039417">
    <property type="entry name" value="Peptidase_C1A_papain-like"/>
</dbReference>
<organism evidence="3 4">
    <name type="scientific">Teladorsagia circumcincta</name>
    <name type="common">Brown stomach worm</name>
    <name type="synonym">Ostertagia circumcincta</name>
    <dbReference type="NCBI Taxonomy" id="45464"/>
    <lineage>
        <taxon>Eukaryota</taxon>
        <taxon>Metazoa</taxon>
        <taxon>Ecdysozoa</taxon>
        <taxon>Nematoda</taxon>
        <taxon>Chromadorea</taxon>
        <taxon>Rhabditida</taxon>
        <taxon>Rhabditina</taxon>
        <taxon>Rhabditomorpha</taxon>
        <taxon>Strongyloidea</taxon>
        <taxon>Trichostrongylidae</taxon>
        <taxon>Teladorsagia</taxon>
    </lineage>
</organism>
<accession>A0A2G9U1L2</accession>
<dbReference type="InterPro" id="IPR013128">
    <property type="entry name" value="Peptidase_C1A"/>
</dbReference>
<dbReference type="Pfam" id="PF00112">
    <property type="entry name" value="Peptidase_C1"/>
    <property type="match status" value="1"/>
</dbReference>
<evidence type="ECO:0000259" key="2">
    <source>
        <dbReference type="SMART" id="SM00645"/>
    </source>
</evidence>
<dbReference type="AlphaFoldDB" id="A0A2G9U1L2"/>
<dbReference type="InterPro" id="IPR000668">
    <property type="entry name" value="Peptidase_C1A_C"/>
</dbReference>
<dbReference type="GO" id="GO:0006508">
    <property type="term" value="P:proteolysis"/>
    <property type="evidence" value="ECO:0007669"/>
    <property type="project" value="UniProtKB-KW"/>
</dbReference>
<keyword evidence="3" id="KW-0378">Hydrolase</keyword>
<dbReference type="EMBL" id="KZ350172">
    <property type="protein sequence ID" value="PIO64159.1"/>
    <property type="molecule type" value="Genomic_DNA"/>
</dbReference>
<evidence type="ECO:0000313" key="3">
    <source>
        <dbReference type="EMBL" id="PIO64159.1"/>
    </source>
</evidence>
<name>A0A2G9U1L2_TELCI</name>